<accession>A0A5S9R3N6</accession>
<keyword evidence="8" id="KW-0560">Oxidoreductase</keyword>
<keyword evidence="5" id="KW-0830">Ubiquinone</keyword>
<keyword evidence="5 6" id="KW-0520">NAD</keyword>
<dbReference type="GO" id="GO:0005886">
    <property type="term" value="C:plasma membrane"/>
    <property type="evidence" value="ECO:0007669"/>
    <property type="project" value="UniProtKB-SubCell"/>
</dbReference>
<feature type="region of interest" description="Disordered" evidence="7">
    <location>
        <begin position="387"/>
        <end position="410"/>
    </location>
</feature>
<keyword evidence="9" id="KW-1185">Reference proteome</keyword>
<dbReference type="PROSITE" id="PS00667">
    <property type="entry name" value="COMPLEX1_ND1_1"/>
    <property type="match status" value="1"/>
</dbReference>
<comment type="similarity">
    <text evidence="5 6">Belongs to the complex I subunit 1 family.</text>
</comment>
<comment type="subunit">
    <text evidence="5">NDH-1 is composed of 14 different subunits. Subunits NuoA, H, J, K, L, M, N constitute the membrane sector of the complex.</text>
</comment>
<feature type="transmembrane region" description="Helical" evidence="5">
    <location>
        <begin position="165"/>
        <end position="186"/>
    </location>
</feature>
<dbReference type="PANTHER" id="PTHR11432:SF3">
    <property type="entry name" value="NADH-UBIQUINONE OXIDOREDUCTASE CHAIN 1"/>
    <property type="match status" value="1"/>
</dbReference>
<dbReference type="PANTHER" id="PTHR11432">
    <property type="entry name" value="NADH DEHYDROGENASE SUBUNIT 1"/>
    <property type="match status" value="1"/>
</dbReference>
<dbReference type="EC" id="7.1.1.-" evidence="5"/>
<keyword evidence="2 5" id="KW-0812">Transmembrane</keyword>
<comment type="subcellular location">
    <subcellularLocation>
        <location evidence="5 6">Cell membrane</location>
        <topology evidence="5 6">Multi-pass membrane protein</topology>
    </subcellularLocation>
    <subcellularLocation>
        <location evidence="1">Membrane</location>
        <topology evidence="1">Multi-pass membrane protein</topology>
    </subcellularLocation>
</comment>
<name>A0A5S9R3N6_MYCVN</name>
<keyword evidence="5" id="KW-0874">Quinone</keyword>
<comment type="catalytic activity">
    <reaction evidence="5">
        <text>a quinone + NADH + 5 H(+)(in) = a quinol + NAD(+) + 4 H(+)(out)</text>
        <dbReference type="Rhea" id="RHEA:57888"/>
        <dbReference type="ChEBI" id="CHEBI:15378"/>
        <dbReference type="ChEBI" id="CHEBI:24646"/>
        <dbReference type="ChEBI" id="CHEBI:57540"/>
        <dbReference type="ChEBI" id="CHEBI:57945"/>
        <dbReference type="ChEBI" id="CHEBI:132124"/>
    </reaction>
</comment>
<gene>
    <name evidence="8" type="primary">nuoH_1</name>
    <name evidence="5" type="synonym">nuoH</name>
    <name evidence="8" type="ORF">AELLOGFF_01401</name>
</gene>
<comment type="function">
    <text evidence="5">NDH-1 shuttles electrons from NADH, via FMN and iron-sulfur (Fe-S) centers, to quinones in the respiratory chain. The immediate electron acceptor for the enzyme in this species is believed to be ubiquinone. Couples the redox reaction to proton translocation (for every two electrons transferred, four hydrogen ions are translocated across the cytoplasmic membrane), and thus conserves the redox energy in a proton gradient. This subunit may bind ubiquinone.</text>
</comment>
<dbReference type="NCBIfam" id="NF004743">
    <property type="entry name" value="PRK06076.1-4"/>
    <property type="match status" value="1"/>
</dbReference>
<keyword evidence="4 5" id="KW-0472">Membrane</keyword>
<sequence>MTYPDPTLFGHDPWWLILAKALGIFVFLLLTVLSAILIERKILGRMQLRLGPNRVGPAGLLQSLADGVKLALKEGLIPAGVDKWIYLAAPVIAVIPAFMAFAVIPMGGEVSVFGHRTALQLTDLPVAVLYILAVTSIGVYGIVLAGWASGSVYPLLGGLRSSAQVVSYEIAMALSFVTVFIYAGTMSTSGIVAAQNDVWFIFLLLPSFLVYLTSMVGETNRAPFDLPEAEGELVGGFHTEYSSLKFAMFMLAEYVNMTTVSALATTLFLGGWHAPWPISIWDGANTGWWPLLWFTAKVWLFLFVFMWLRATLPRMRYDQFMALGWKILIPVALGWTMIVAATRTLRDSGYQAWATGLIGVGAVATIALLLAGWRAVRARNLRRTPAPPVRSVDDGAYPVPPMPAKESADA</sequence>
<evidence type="ECO:0000313" key="8">
    <source>
        <dbReference type="EMBL" id="CAA0128523.1"/>
    </source>
</evidence>
<evidence type="ECO:0000256" key="5">
    <source>
        <dbReference type="HAMAP-Rule" id="MF_01350"/>
    </source>
</evidence>
<dbReference type="GO" id="GO:0003954">
    <property type="term" value="F:NADH dehydrogenase activity"/>
    <property type="evidence" value="ECO:0007669"/>
    <property type="project" value="TreeGrafter"/>
</dbReference>
<dbReference type="EMBL" id="CACSIP010000034">
    <property type="protein sequence ID" value="CAA0128523.1"/>
    <property type="molecule type" value="Genomic_DNA"/>
</dbReference>
<dbReference type="InterPro" id="IPR001694">
    <property type="entry name" value="NADH_UbQ_OxRdtase_su1/FPO"/>
</dbReference>
<dbReference type="Pfam" id="PF00146">
    <property type="entry name" value="NADHdh"/>
    <property type="match status" value="1"/>
</dbReference>
<evidence type="ECO:0000256" key="3">
    <source>
        <dbReference type="ARBA" id="ARBA00022989"/>
    </source>
</evidence>
<dbReference type="NCBIfam" id="NF004741">
    <property type="entry name" value="PRK06076.1-2"/>
    <property type="match status" value="1"/>
</dbReference>
<evidence type="ECO:0000313" key="9">
    <source>
        <dbReference type="Proteomes" id="UP000430146"/>
    </source>
</evidence>
<evidence type="ECO:0000256" key="6">
    <source>
        <dbReference type="RuleBase" id="RU000471"/>
    </source>
</evidence>
<dbReference type="HAMAP" id="MF_01350">
    <property type="entry name" value="NDH1_NuoH"/>
    <property type="match status" value="1"/>
</dbReference>
<evidence type="ECO:0000256" key="1">
    <source>
        <dbReference type="ARBA" id="ARBA00004141"/>
    </source>
</evidence>
<feature type="transmembrane region" description="Helical" evidence="5">
    <location>
        <begin position="254"/>
        <end position="275"/>
    </location>
</feature>
<evidence type="ECO:0000256" key="2">
    <source>
        <dbReference type="ARBA" id="ARBA00022692"/>
    </source>
</evidence>
<dbReference type="GO" id="GO:0009060">
    <property type="term" value="P:aerobic respiration"/>
    <property type="evidence" value="ECO:0007669"/>
    <property type="project" value="TreeGrafter"/>
</dbReference>
<feature type="transmembrane region" description="Helical" evidence="5">
    <location>
        <begin position="127"/>
        <end position="153"/>
    </location>
</feature>
<keyword evidence="5" id="KW-1003">Cell membrane</keyword>
<evidence type="ECO:0000256" key="7">
    <source>
        <dbReference type="SAM" id="MobiDB-lite"/>
    </source>
</evidence>
<feature type="transmembrane region" description="Helical" evidence="5">
    <location>
        <begin position="320"/>
        <end position="340"/>
    </location>
</feature>
<feature type="transmembrane region" description="Helical" evidence="5">
    <location>
        <begin position="198"/>
        <end position="217"/>
    </location>
</feature>
<keyword evidence="5" id="KW-1278">Translocase</keyword>
<evidence type="ECO:0000256" key="4">
    <source>
        <dbReference type="ARBA" id="ARBA00023136"/>
    </source>
</evidence>
<feature type="transmembrane region" description="Helical" evidence="5">
    <location>
        <begin position="14"/>
        <end position="38"/>
    </location>
</feature>
<dbReference type="InterPro" id="IPR018086">
    <property type="entry name" value="NADH_UbQ_OxRdtase_su1_CS"/>
</dbReference>
<dbReference type="PROSITE" id="PS00668">
    <property type="entry name" value="COMPLEX1_ND1_2"/>
    <property type="match status" value="1"/>
</dbReference>
<dbReference type="AlphaFoldDB" id="A0A5S9R3N6"/>
<protein>
    <recommendedName>
        <fullName evidence="5">NADH-quinone oxidoreductase subunit H</fullName>
        <ecNumber evidence="5">7.1.1.-</ecNumber>
    </recommendedName>
    <alternativeName>
        <fullName evidence="5">NADH dehydrogenase I subunit H</fullName>
    </alternativeName>
    <alternativeName>
        <fullName evidence="5">NDH-1 subunit H</fullName>
    </alternativeName>
</protein>
<dbReference type="GO" id="GO:0048038">
    <property type="term" value="F:quinone binding"/>
    <property type="evidence" value="ECO:0007669"/>
    <property type="project" value="UniProtKB-KW"/>
</dbReference>
<proteinExistence type="inferred from homology"/>
<organism evidence="8 9">
    <name type="scientific">Mycolicibacterium vanbaalenii</name>
    <name type="common">Mycobacterium vanbaalenii</name>
    <dbReference type="NCBI Taxonomy" id="110539"/>
    <lineage>
        <taxon>Bacteria</taxon>
        <taxon>Bacillati</taxon>
        <taxon>Actinomycetota</taxon>
        <taxon>Actinomycetes</taxon>
        <taxon>Mycobacteriales</taxon>
        <taxon>Mycobacteriaceae</taxon>
        <taxon>Mycolicibacterium</taxon>
    </lineage>
</organism>
<feature type="transmembrane region" description="Helical" evidence="5">
    <location>
        <begin position="352"/>
        <end position="373"/>
    </location>
</feature>
<dbReference type="OrthoDB" id="9803734at2"/>
<dbReference type="Proteomes" id="UP000430146">
    <property type="component" value="Unassembled WGS sequence"/>
</dbReference>
<feature type="transmembrane region" description="Helical" evidence="5">
    <location>
        <begin position="84"/>
        <end position="107"/>
    </location>
</feature>
<dbReference type="GO" id="GO:0016655">
    <property type="term" value="F:oxidoreductase activity, acting on NAD(P)H, quinone or similar compound as acceptor"/>
    <property type="evidence" value="ECO:0007669"/>
    <property type="project" value="UniProtKB-UniRule"/>
</dbReference>
<reference evidence="8 9" key="1">
    <citation type="submission" date="2019-11" db="EMBL/GenBank/DDBJ databases">
        <authorList>
            <person name="Holert J."/>
        </authorList>
    </citation>
    <scope>NUCLEOTIDE SEQUENCE [LARGE SCALE GENOMIC DNA]</scope>
    <source>
        <strain evidence="8">BC8_1</strain>
    </source>
</reference>
<feature type="transmembrane region" description="Helical" evidence="5">
    <location>
        <begin position="287"/>
        <end position="308"/>
    </location>
</feature>
<keyword evidence="3 5" id="KW-1133">Transmembrane helix</keyword>